<comment type="caution">
    <text evidence="2">The sequence shown here is derived from an EMBL/GenBank/DDBJ whole genome shotgun (WGS) entry which is preliminary data.</text>
</comment>
<protein>
    <recommendedName>
        <fullName evidence="4">Peptidase inhibitor family I36</fullName>
    </recommendedName>
</protein>
<proteinExistence type="predicted"/>
<evidence type="ECO:0000313" key="2">
    <source>
        <dbReference type="EMBL" id="MBB5932493.1"/>
    </source>
</evidence>
<organism evidence="2 3">
    <name type="scientific">Streptomyces echinatus</name>
    <dbReference type="NCBI Taxonomy" id="67293"/>
    <lineage>
        <taxon>Bacteria</taxon>
        <taxon>Bacillati</taxon>
        <taxon>Actinomycetota</taxon>
        <taxon>Actinomycetes</taxon>
        <taxon>Kitasatosporales</taxon>
        <taxon>Streptomycetaceae</taxon>
        <taxon>Streptomyces</taxon>
    </lineage>
</organism>
<dbReference type="Proteomes" id="UP000585836">
    <property type="component" value="Unassembled WGS sequence"/>
</dbReference>
<gene>
    <name evidence="2" type="ORF">FHS34_008003</name>
</gene>
<evidence type="ECO:0008006" key="4">
    <source>
        <dbReference type="Google" id="ProtNLM"/>
    </source>
</evidence>
<feature type="region of interest" description="Disordered" evidence="1">
    <location>
        <begin position="1"/>
        <end position="23"/>
    </location>
</feature>
<evidence type="ECO:0000256" key="1">
    <source>
        <dbReference type="SAM" id="MobiDB-lite"/>
    </source>
</evidence>
<accession>A0A7W9UVA0</accession>
<reference evidence="2 3" key="1">
    <citation type="submission" date="2020-08" db="EMBL/GenBank/DDBJ databases">
        <title>Genomic Encyclopedia of Type Strains, Phase III (KMG-III): the genomes of soil and plant-associated and newly described type strains.</title>
        <authorList>
            <person name="Whitman W."/>
        </authorList>
    </citation>
    <scope>NUCLEOTIDE SEQUENCE [LARGE SCALE GENOMIC DNA]</scope>
    <source>
        <strain evidence="2 3">CECT 3313</strain>
    </source>
</reference>
<name>A0A7W9UVA0_9ACTN</name>
<dbReference type="EMBL" id="JACHJK010000026">
    <property type="protein sequence ID" value="MBB5932493.1"/>
    <property type="molecule type" value="Genomic_DNA"/>
</dbReference>
<evidence type="ECO:0000313" key="3">
    <source>
        <dbReference type="Proteomes" id="UP000585836"/>
    </source>
</evidence>
<keyword evidence="3" id="KW-1185">Reference proteome</keyword>
<sequence>MTLMTAHTAAVARRTGPRCRRTGPRCRRTGPRCRGAALYAGLALLFVFAPAAQDWPVGSVASAERCSPGWVCGWTGPSYTGVVSLAAQDMPYYPETTAYVGFNNAASVWNGAGTSRVGGEPRGRCVTVYNGTAYKGRALTIAPGQGIAQLPASFGHIHSSRFHPCRLP</sequence>
<dbReference type="Pfam" id="PF03995">
    <property type="entry name" value="Inhibitor_I36"/>
    <property type="match status" value="1"/>
</dbReference>
<dbReference type="AlphaFoldDB" id="A0A7W9UVA0"/>